<dbReference type="AlphaFoldDB" id="A0A8H7BHR3"/>
<sequence>MEFLLLGGALVALPCDVSDYMVHTESSVSTLLHIRVHRQTENQADVVPHGMVRHCRAKS</sequence>
<protein>
    <submittedName>
        <fullName evidence="1">Uncharacterized protein</fullName>
    </submittedName>
</protein>
<dbReference type="RefSeq" id="XP_038791662.1">
    <property type="nucleotide sequence ID" value="XM_038925806.1"/>
</dbReference>
<reference evidence="1" key="2">
    <citation type="submission" date="2020-08" db="EMBL/GenBank/DDBJ databases">
        <title>Draft Genome Sequence of Cumin Blight Pathogen Alternaria burnsii.</title>
        <authorList>
            <person name="Feng Z."/>
        </authorList>
    </citation>
    <scope>NUCLEOTIDE SEQUENCE</scope>
    <source>
        <strain evidence="1">CBS107.38</strain>
    </source>
</reference>
<proteinExistence type="predicted"/>
<accession>A0A8H7BHR3</accession>
<name>A0A8H7BHR3_9PLEO</name>
<dbReference type="GeneID" id="62198984"/>
<organism evidence="1 2">
    <name type="scientific">Alternaria burnsii</name>
    <dbReference type="NCBI Taxonomy" id="1187904"/>
    <lineage>
        <taxon>Eukaryota</taxon>
        <taxon>Fungi</taxon>
        <taxon>Dikarya</taxon>
        <taxon>Ascomycota</taxon>
        <taxon>Pezizomycotina</taxon>
        <taxon>Dothideomycetes</taxon>
        <taxon>Pleosporomycetidae</taxon>
        <taxon>Pleosporales</taxon>
        <taxon>Pleosporineae</taxon>
        <taxon>Pleosporaceae</taxon>
        <taxon>Alternaria</taxon>
        <taxon>Alternaria sect. Alternaria</taxon>
    </lineage>
</organism>
<evidence type="ECO:0000313" key="1">
    <source>
        <dbReference type="EMBL" id="KAF7681783.1"/>
    </source>
</evidence>
<gene>
    <name evidence="1" type="ORF">GT037_000759</name>
</gene>
<reference evidence="1" key="1">
    <citation type="submission" date="2020-01" db="EMBL/GenBank/DDBJ databases">
        <authorList>
            <person name="Feng Z.H.Z."/>
        </authorList>
    </citation>
    <scope>NUCLEOTIDE SEQUENCE</scope>
    <source>
        <strain evidence="1">CBS107.38</strain>
    </source>
</reference>
<evidence type="ECO:0000313" key="2">
    <source>
        <dbReference type="Proteomes" id="UP000596902"/>
    </source>
</evidence>
<dbReference type="EMBL" id="JAAABM010000001">
    <property type="protein sequence ID" value="KAF7681783.1"/>
    <property type="molecule type" value="Genomic_DNA"/>
</dbReference>
<dbReference type="Proteomes" id="UP000596902">
    <property type="component" value="Unassembled WGS sequence"/>
</dbReference>
<keyword evidence="2" id="KW-1185">Reference proteome</keyword>
<comment type="caution">
    <text evidence="1">The sequence shown here is derived from an EMBL/GenBank/DDBJ whole genome shotgun (WGS) entry which is preliminary data.</text>
</comment>